<evidence type="ECO:0000313" key="4">
    <source>
        <dbReference type="EMBL" id="GGV05979.1"/>
    </source>
</evidence>
<dbReference type="GO" id="GO:0015074">
    <property type="term" value="P:DNA integration"/>
    <property type="evidence" value="ECO:0007669"/>
    <property type="project" value="InterPro"/>
</dbReference>
<sequence>MEPHLRPLTAATYETMVRIHIVPFLGSKRLDRLTVQDLRSWLNKLAETCQCCAREKDAKRPVERRRCCVIKRCCHQTLSKRSVNDARTILRSALTNAMVEERISKNVAQFVNVQRARRKRPDPWSAEEACTFLENAQTWRDYVYGAYVLIPVLGLRKGHLRLVAGRPRRPPPDRRADSSPLRDRAVLRCCIYVRGPFTIT</sequence>
<organism evidence="4 5">
    <name type="scientific">Streptomyces filipinensis</name>
    <dbReference type="NCBI Taxonomy" id="66887"/>
    <lineage>
        <taxon>Bacteria</taxon>
        <taxon>Bacillati</taxon>
        <taxon>Actinomycetota</taxon>
        <taxon>Actinomycetes</taxon>
        <taxon>Kitasatosporales</taxon>
        <taxon>Streptomycetaceae</taxon>
        <taxon>Streptomyces</taxon>
    </lineage>
</organism>
<dbReference type="InterPro" id="IPR010998">
    <property type="entry name" value="Integrase_recombinase_N"/>
</dbReference>
<dbReference type="InterPro" id="IPR044068">
    <property type="entry name" value="CB"/>
</dbReference>
<keyword evidence="5" id="KW-1185">Reference proteome</keyword>
<feature type="domain" description="Core-binding (CB)" evidence="3">
    <location>
        <begin position="1"/>
        <end position="98"/>
    </location>
</feature>
<dbReference type="RefSeq" id="WP_191875690.1">
    <property type="nucleotide sequence ID" value="NZ_BMTD01000011.1"/>
</dbReference>
<dbReference type="PROSITE" id="PS51900">
    <property type="entry name" value="CB"/>
    <property type="match status" value="1"/>
</dbReference>
<evidence type="ECO:0000259" key="3">
    <source>
        <dbReference type="PROSITE" id="PS51900"/>
    </source>
</evidence>
<gene>
    <name evidence="4" type="ORF">GCM10010260_49260</name>
</gene>
<reference evidence="4" key="2">
    <citation type="submission" date="2020-09" db="EMBL/GenBank/DDBJ databases">
        <authorList>
            <person name="Sun Q."/>
            <person name="Ohkuma M."/>
        </authorList>
    </citation>
    <scope>NUCLEOTIDE SEQUENCE</scope>
    <source>
        <strain evidence="4">JCM 4369</strain>
    </source>
</reference>
<dbReference type="SUPFAM" id="SSF56349">
    <property type="entry name" value="DNA breaking-rejoining enzymes"/>
    <property type="match status" value="1"/>
</dbReference>
<keyword evidence="1 2" id="KW-0238">DNA-binding</keyword>
<dbReference type="AlphaFoldDB" id="A0A918IDY8"/>
<evidence type="ECO:0000256" key="2">
    <source>
        <dbReference type="PROSITE-ProRule" id="PRU01248"/>
    </source>
</evidence>
<dbReference type="InterPro" id="IPR004107">
    <property type="entry name" value="Integrase_SAM-like_N"/>
</dbReference>
<dbReference type="EMBL" id="BMTD01000011">
    <property type="protein sequence ID" value="GGV05979.1"/>
    <property type="molecule type" value="Genomic_DNA"/>
</dbReference>
<protein>
    <recommendedName>
        <fullName evidence="3">Core-binding (CB) domain-containing protein</fullName>
    </recommendedName>
</protein>
<comment type="caution">
    <text evidence="4">The sequence shown here is derived from an EMBL/GenBank/DDBJ whole genome shotgun (WGS) entry which is preliminary data.</text>
</comment>
<name>A0A918IDY8_9ACTN</name>
<reference evidence="4" key="1">
    <citation type="journal article" date="2014" name="Int. J. Syst. Evol. Microbiol.">
        <title>Complete genome sequence of Corynebacterium casei LMG S-19264T (=DSM 44701T), isolated from a smear-ripened cheese.</title>
        <authorList>
            <consortium name="US DOE Joint Genome Institute (JGI-PGF)"/>
            <person name="Walter F."/>
            <person name="Albersmeier A."/>
            <person name="Kalinowski J."/>
            <person name="Ruckert C."/>
        </authorList>
    </citation>
    <scope>NUCLEOTIDE SEQUENCE</scope>
    <source>
        <strain evidence="4">JCM 4369</strain>
    </source>
</reference>
<dbReference type="GO" id="GO:0003677">
    <property type="term" value="F:DNA binding"/>
    <property type="evidence" value="ECO:0007669"/>
    <property type="project" value="UniProtKB-UniRule"/>
</dbReference>
<dbReference type="Pfam" id="PF14659">
    <property type="entry name" value="Phage_int_SAM_3"/>
    <property type="match status" value="1"/>
</dbReference>
<evidence type="ECO:0000256" key="1">
    <source>
        <dbReference type="ARBA" id="ARBA00023125"/>
    </source>
</evidence>
<dbReference type="Gene3D" id="1.10.150.130">
    <property type="match status" value="1"/>
</dbReference>
<evidence type="ECO:0000313" key="5">
    <source>
        <dbReference type="Proteomes" id="UP000618795"/>
    </source>
</evidence>
<dbReference type="InterPro" id="IPR011010">
    <property type="entry name" value="DNA_brk_join_enz"/>
</dbReference>
<accession>A0A918IDY8</accession>
<proteinExistence type="predicted"/>
<dbReference type="Proteomes" id="UP000618795">
    <property type="component" value="Unassembled WGS sequence"/>
</dbReference>